<gene>
    <name evidence="2" type="ORF">CKO40_15970</name>
</gene>
<dbReference type="Proteomes" id="UP001296776">
    <property type="component" value="Unassembled WGS sequence"/>
</dbReference>
<dbReference type="EMBL" id="NRSJ01000032">
    <property type="protein sequence ID" value="MBK1706013.1"/>
    <property type="molecule type" value="Genomic_DNA"/>
</dbReference>
<evidence type="ECO:0008006" key="4">
    <source>
        <dbReference type="Google" id="ProtNLM"/>
    </source>
</evidence>
<dbReference type="InterPro" id="IPR023614">
    <property type="entry name" value="Porin_dom_sf"/>
</dbReference>
<comment type="caution">
    <text evidence="2">The sequence shown here is derived from an EMBL/GenBank/DDBJ whole genome shotgun (WGS) entry which is preliminary data.</text>
</comment>
<accession>A0AAJ0U655</accession>
<evidence type="ECO:0000313" key="3">
    <source>
        <dbReference type="Proteomes" id="UP001296776"/>
    </source>
</evidence>
<reference evidence="2" key="1">
    <citation type="submission" date="2017-08" db="EMBL/GenBank/DDBJ databases">
        <authorList>
            <person name="Imhoff J.F."/>
            <person name="Rahn T."/>
            <person name="Kuenzel S."/>
            <person name="Neulinger S.C."/>
        </authorList>
    </citation>
    <scope>NUCLEOTIDE SEQUENCE</scope>
    <source>
        <strain evidence="2">DSM 11080</strain>
    </source>
</reference>
<evidence type="ECO:0000313" key="2">
    <source>
        <dbReference type="EMBL" id="MBK1706013.1"/>
    </source>
</evidence>
<dbReference type="RefSeq" id="WP_200347364.1">
    <property type="nucleotide sequence ID" value="NZ_NRSJ01000032.1"/>
</dbReference>
<evidence type="ECO:0000256" key="1">
    <source>
        <dbReference type="SAM" id="MobiDB-lite"/>
    </source>
</evidence>
<keyword evidence="3" id="KW-1185">Reference proteome</keyword>
<feature type="region of interest" description="Disordered" evidence="1">
    <location>
        <begin position="37"/>
        <end position="63"/>
    </location>
</feature>
<name>A0AAJ0U655_9GAMM</name>
<sequence length="398" mass="42929">MRQQPLAAAIVAIFATAGGPAVGQTLEERVRRLEQENREQAAAIDQQRRTIEEQKQQLEGTPQRVEQLEDALATQRGADPGVGAGWFDRIEIAGLIEVEGSYVDPYEGGSESDLTLATFELGLAAQVTDWVEATASLLYEEGETDLEVDLAQITIANAEVSPVYFTAGQFYLPFGAYETNLVSDPLTLEIGEIRESAAEVGFVYEGFGGSVYTFQGDNEVDGDTRIDSWGANLSFAQELDAVSWTVGAGYISNLGDSDSLRDTVVDPTDFTGGWTANLAVVFQDFNLIGEYLGAIDEFNAGELDFDGNGAKPEAWNIELGYSFEVLGKESVAAVAYQGSNEALALELPEERWLVGWSIGIFDGTALSFEYSHDSDYSTGKGGTGEEANAFVAQLAVEF</sequence>
<dbReference type="Gene3D" id="2.40.160.10">
    <property type="entry name" value="Porin"/>
    <property type="match status" value="1"/>
</dbReference>
<dbReference type="AlphaFoldDB" id="A0AAJ0U655"/>
<dbReference type="SUPFAM" id="SSF56935">
    <property type="entry name" value="Porins"/>
    <property type="match status" value="1"/>
</dbReference>
<dbReference type="NCBIfam" id="NF033652">
    <property type="entry name" value="LbtU_sider_porin"/>
    <property type="match status" value="1"/>
</dbReference>
<feature type="compositionally biased region" description="Basic and acidic residues" evidence="1">
    <location>
        <begin position="46"/>
        <end position="56"/>
    </location>
</feature>
<reference evidence="2" key="2">
    <citation type="journal article" date="2020" name="Microorganisms">
        <title>Osmotic Adaptation and Compatible Solute Biosynthesis of Phototrophic Bacteria as Revealed from Genome Analyses.</title>
        <authorList>
            <person name="Imhoff J.F."/>
            <person name="Rahn T."/>
            <person name="Kunzel S."/>
            <person name="Keller A."/>
            <person name="Neulinger S.C."/>
        </authorList>
    </citation>
    <scope>NUCLEOTIDE SEQUENCE</scope>
    <source>
        <strain evidence="2">DSM 11080</strain>
    </source>
</reference>
<proteinExistence type="predicted"/>
<organism evidence="2 3">
    <name type="scientific">Halochromatium glycolicum</name>
    <dbReference type="NCBI Taxonomy" id="85075"/>
    <lineage>
        <taxon>Bacteria</taxon>
        <taxon>Pseudomonadati</taxon>
        <taxon>Pseudomonadota</taxon>
        <taxon>Gammaproteobacteria</taxon>
        <taxon>Chromatiales</taxon>
        <taxon>Chromatiaceae</taxon>
        <taxon>Halochromatium</taxon>
    </lineage>
</organism>
<protein>
    <recommendedName>
        <fullName evidence="4">LbtU family siderophore porin</fullName>
    </recommendedName>
</protein>